<gene>
    <name evidence="2" type="ORF">Dda_3074</name>
</gene>
<evidence type="ECO:0000256" key="1">
    <source>
        <dbReference type="SAM" id="MobiDB-lite"/>
    </source>
</evidence>
<dbReference type="Proteomes" id="UP001221413">
    <property type="component" value="Unassembled WGS sequence"/>
</dbReference>
<accession>A0AAD6NMH8</accession>
<keyword evidence="3" id="KW-1185">Reference proteome</keyword>
<sequence>MAYGPMNKPGLKDPPTLNSAEHGCQLYEGAGSWAEGSQRQAFKKLQKISAVKSKL</sequence>
<comment type="caution">
    <text evidence="2">The sequence shown here is derived from an EMBL/GenBank/DDBJ whole genome shotgun (WGS) entry which is preliminary data.</text>
</comment>
<name>A0AAD6NMH8_DREDA</name>
<evidence type="ECO:0000313" key="3">
    <source>
        <dbReference type="Proteomes" id="UP001221413"/>
    </source>
</evidence>
<evidence type="ECO:0000313" key="2">
    <source>
        <dbReference type="EMBL" id="KAJ6262268.1"/>
    </source>
</evidence>
<proteinExistence type="predicted"/>
<feature type="region of interest" description="Disordered" evidence="1">
    <location>
        <begin position="1"/>
        <end position="22"/>
    </location>
</feature>
<organism evidence="2 3">
    <name type="scientific">Drechslerella dactyloides</name>
    <name type="common">Nematode-trapping fungus</name>
    <name type="synonym">Arthrobotrys dactyloides</name>
    <dbReference type="NCBI Taxonomy" id="74499"/>
    <lineage>
        <taxon>Eukaryota</taxon>
        <taxon>Fungi</taxon>
        <taxon>Dikarya</taxon>
        <taxon>Ascomycota</taxon>
        <taxon>Pezizomycotina</taxon>
        <taxon>Orbiliomycetes</taxon>
        <taxon>Orbiliales</taxon>
        <taxon>Orbiliaceae</taxon>
        <taxon>Drechslerella</taxon>
    </lineage>
</organism>
<dbReference type="AlphaFoldDB" id="A0AAD6NMH8"/>
<reference evidence="2" key="1">
    <citation type="submission" date="2023-01" db="EMBL/GenBank/DDBJ databases">
        <title>The chitinases involved in constricting ring structure development in the nematode-trapping fungus Drechslerella dactyloides.</title>
        <authorList>
            <person name="Wang R."/>
            <person name="Zhang L."/>
            <person name="Tang P."/>
            <person name="Li S."/>
            <person name="Liang L."/>
        </authorList>
    </citation>
    <scope>NUCLEOTIDE SEQUENCE</scope>
    <source>
        <strain evidence="2">YMF1.00031</strain>
    </source>
</reference>
<dbReference type="EMBL" id="JAQGDS010000003">
    <property type="protein sequence ID" value="KAJ6262268.1"/>
    <property type="molecule type" value="Genomic_DNA"/>
</dbReference>
<protein>
    <submittedName>
        <fullName evidence="2">Uncharacterized protein</fullName>
    </submittedName>
</protein>